<evidence type="ECO:0000313" key="1">
    <source>
        <dbReference type="EMBL" id="KAA6352355.1"/>
    </source>
</evidence>
<reference evidence="1" key="1">
    <citation type="submission" date="2019-03" db="EMBL/GenBank/DDBJ databases">
        <title>Single cell metagenomics reveals metabolic interactions within the superorganism composed of flagellate Streblomastix strix and complex community of Bacteroidetes bacteria on its surface.</title>
        <authorList>
            <person name="Treitli S.C."/>
            <person name="Kolisko M."/>
            <person name="Husnik F."/>
            <person name="Keeling P."/>
            <person name="Hampl V."/>
        </authorList>
    </citation>
    <scope>NUCLEOTIDE SEQUENCE</scope>
    <source>
        <strain evidence="1">STM</strain>
    </source>
</reference>
<dbReference type="InterPro" id="IPR053169">
    <property type="entry name" value="MUG_Protein"/>
</dbReference>
<organism evidence="1">
    <name type="scientific">termite gut metagenome</name>
    <dbReference type="NCBI Taxonomy" id="433724"/>
    <lineage>
        <taxon>unclassified sequences</taxon>
        <taxon>metagenomes</taxon>
        <taxon>organismal metagenomes</taxon>
    </lineage>
</organism>
<dbReference type="Pfam" id="PF03663">
    <property type="entry name" value="Glyco_hydro_76"/>
    <property type="match status" value="1"/>
</dbReference>
<sequence length="377" mass="43982">MKRYLLFVAFLFIASSVLLIADEPENNKLKVKDFSSKDANTSIDGFNSFFYNKEMKLYNATSDKPGRAAIWTQAIYWDMIMNAYLRTKEQKYYKMINEIFLGACGQYDNFNWNNTTEWFIYDDIMWWIISLCRAHQITGEKKYLELAVSGFDRVWYGSPGIDDRGSYDKEKGGMRWGWKRDEWRGKMACINYPTVIAAALLYQITRREDYLSKSKEIYGWSYNNLYNKSTGAVADSKHGDNKPHWRMHLYNQATCIGSGVILYEITKESHYLNDAILAANYVRDEMCDESGFLPYRNGIEQGVYAAIFAQYIIQLINCKQPQYLNWIRHNINNAWNNRDKKRELAFKDFSKPCPIGKLEVYDASGCPALMQVIPPVK</sequence>
<accession>A0A5J4T4Q5</accession>
<dbReference type="InterPro" id="IPR008928">
    <property type="entry name" value="6-hairpin_glycosidase_sf"/>
</dbReference>
<dbReference type="Gene3D" id="1.50.10.20">
    <property type="match status" value="1"/>
</dbReference>
<dbReference type="PIRSF" id="PIRSF021505">
    <property type="entry name" value="O_gly_hdrol"/>
    <property type="match status" value="1"/>
</dbReference>
<dbReference type="SUPFAM" id="SSF48208">
    <property type="entry name" value="Six-hairpin glycosidases"/>
    <property type="match status" value="1"/>
</dbReference>
<dbReference type="PANTHER" id="PTHR47791:SF3">
    <property type="entry name" value="MEIOTICALLY UP-REGULATED GENE 191 PROTEIN"/>
    <property type="match status" value="1"/>
</dbReference>
<dbReference type="InterPro" id="IPR014512">
    <property type="entry name" value="O_gly_hydro"/>
</dbReference>
<gene>
    <name evidence="1" type="ORF">EZS27_000305</name>
</gene>
<proteinExistence type="predicted"/>
<dbReference type="PANTHER" id="PTHR47791">
    <property type="entry name" value="MEIOTICALLY UP-REGULATED GENE 191 PROTEIN"/>
    <property type="match status" value="1"/>
</dbReference>
<comment type="caution">
    <text evidence="1">The sequence shown here is derived from an EMBL/GenBank/DDBJ whole genome shotgun (WGS) entry which is preliminary data.</text>
</comment>
<dbReference type="AlphaFoldDB" id="A0A5J4T4Q5"/>
<name>A0A5J4T4Q5_9ZZZZ</name>
<dbReference type="GO" id="GO:0005975">
    <property type="term" value="P:carbohydrate metabolic process"/>
    <property type="evidence" value="ECO:0007669"/>
    <property type="project" value="InterPro"/>
</dbReference>
<evidence type="ECO:0008006" key="2">
    <source>
        <dbReference type="Google" id="ProtNLM"/>
    </source>
</evidence>
<dbReference type="InterPro" id="IPR005198">
    <property type="entry name" value="Glyco_hydro_76"/>
</dbReference>
<protein>
    <recommendedName>
        <fullName evidence="2">Alpha-1,6-mannanase</fullName>
    </recommendedName>
</protein>
<dbReference type="EMBL" id="SNRY01000003">
    <property type="protein sequence ID" value="KAA6352355.1"/>
    <property type="molecule type" value="Genomic_DNA"/>
</dbReference>